<organism evidence="2 3">
    <name type="scientific">Dyadobacter fermentans</name>
    <dbReference type="NCBI Taxonomy" id="94254"/>
    <lineage>
        <taxon>Bacteria</taxon>
        <taxon>Pseudomonadati</taxon>
        <taxon>Bacteroidota</taxon>
        <taxon>Cytophagia</taxon>
        <taxon>Cytophagales</taxon>
        <taxon>Spirosomataceae</taxon>
        <taxon>Dyadobacter</taxon>
    </lineage>
</organism>
<feature type="coiled-coil region" evidence="1">
    <location>
        <begin position="247"/>
        <end position="274"/>
    </location>
</feature>
<keyword evidence="1" id="KW-0175">Coiled coil</keyword>
<sequence length="840" mass="92760">MDRNMNGVLSQYETPFADVFVREQEEAPTETGTQGNNYIFEIDSPFSRTYETTDRDAASPLSAGYVSLLSELNDAEFTETLYELANEVEDTWRSKVSNELAMGSNYIPFVTRQANEYFEPLLRETTGMIDKVSEHFTGNNLADHSMAELEAYFDRLEFNHGAFSPVQEQFFGKIFNKVKSAVKTGIDLAKKGVAAVGKLLPVNVILNKIKGLVKPLLEKVLKFAIGKLPQNLRPYAETLSKKYLNLEAEAAGDADQHEADLEALQMEFDNHIAQLVFSGNESETDHIVSEYELSFENIERLTSYETGGYVEKQSYPAAREQFIGELKALQPGESPAPAIEKFLPAALIALQPVIKMALTIIGRQKVINFLAGLLAKLVEKYVPANVAKPLAASIIDVGMSAIGFETAEAGKTDLAYEAIANTVEGTIQHMTGLDEATLNDQEALTMHLLEAFEQAAADHFPPQYIREELRPTKQKALWVSMPRAGAVKLYKKFTHVYEITIDPKTAATVKTYRNLPLSNFLKDKYGIDTSKPVKAKVHIYEIASGGKLSAISRFENLPGLNARQPKAWVQLLPLNSEASAMLLKEPALGRNVPARKTATRFRATAGQRFYYLEIDGARLRIPQVKRTNHRTVENGQPVAGTESRSADVQVVLNFVKSEIRLNYYFSEEDASGIVENLNKGDFLTAGMHVRNAVKGVLGDILKKNIGSKVKIVHEAVPELYFEHIGDQQEQFAPLDVLGKIAGKDMIGKIMQALTEKLSGKAYDAVVAFFKARAAEFKTAQAAPQDGVTIKLVWTNVQGMSAIKAVINAIRGNLSLGSLSDLSFPNLTAPEISIVADKKFD</sequence>
<reference evidence="2 3" key="1">
    <citation type="submission" date="2023-07" db="EMBL/GenBank/DDBJ databases">
        <title>Sorghum-associated microbial communities from plants grown in Nebraska, USA.</title>
        <authorList>
            <person name="Schachtman D."/>
        </authorList>
    </citation>
    <scope>NUCLEOTIDE SEQUENCE [LARGE SCALE GENOMIC DNA]</scope>
    <source>
        <strain evidence="2 3">BE57</strain>
    </source>
</reference>
<keyword evidence="3" id="KW-1185">Reference proteome</keyword>
<evidence type="ECO:0000313" key="3">
    <source>
        <dbReference type="Proteomes" id="UP001264980"/>
    </source>
</evidence>
<gene>
    <name evidence="2" type="ORF">J2W84_003777</name>
</gene>
<name>A0ABU1QZZ6_9BACT</name>
<proteinExistence type="predicted"/>
<accession>A0ABU1QZZ6</accession>
<protein>
    <submittedName>
        <fullName evidence="2">Uncharacterized protein</fullName>
    </submittedName>
</protein>
<evidence type="ECO:0000313" key="2">
    <source>
        <dbReference type="EMBL" id="MDR6806729.1"/>
    </source>
</evidence>
<dbReference type="Proteomes" id="UP001264980">
    <property type="component" value="Unassembled WGS sequence"/>
</dbReference>
<dbReference type="RefSeq" id="WP_309985948.1">
    <property type="nucleotide sequence ID" value="NZ_JAVDTI010000003.1"/>
</dbReference>
<evidence type="ECO:0000256" key="1">
    <source>
        <dbReference type="SAM" id="Coils"/>
    </source>
</evidence>
<comment type="caution">
    <text evidence="2">The sequence shown here is derived from an EMBL/GenBank/DDBJ whole genome shotgun (WGS) entry which is preliminary data.</text>
</comment>
<dbReference type="EMBL" id="JAVDTI010000003">
    <property type="protein sequence ID" value="MDR6806729.1"/>
    <property type="molecule type" value="Genomic_DNA"/>
</dbReference>